<feature type="compositionally biased region" description="Basic and acidic residues" evidence="1">
    <location>
        <begin position="80"/>
        <end position="91"/>
    </location>
</feature>
<sequence>MQASLRITSNNFELEVLEYQNFHKIPNGSFIMKLTLALTIFLTLIVIAQTYPGNLFHDKRQDPAQEDRTVPTGPNPLHNKRQDLAQEDRKVPTGPNPLHNKRQDLAQEDRKVPTGSNPLHNKRQNPAQ</sequence>
<keyword evidence="2" id="KW-1133">Transmembrane helix</keyword>
<feature type="compositionally biased region" description="Basic and acidic residues" evidence="1">
    <location>
        <begin position="101"/>
        <end position="112"/>
    </location>
</feature>
<dbReference type="AlphaFoldDB" id="A0A9N9DNN7"/>
<feature type="compositionally biased region" description="Basic and acidic residues" evidence="1">
    <location>
        <begin position="56"/>
        <end position="69"/>
    </location>
</feature>
<evidence type="ECO:0000313" key="3">
    <source>
        <dbReference type="EMBL" id="CAG8643111.1"/>
    </source>
</evidence>
<keyword evidence="4" id="KW-1185">Reference proteome</keyword>
<dbReference type="PANTHER" id="PTHR36705:SF12">
    <property type="entry name" value="CLAVATA3_ESR (CLE)-RELATED PROTEIN 20"/>
    <property type="match status" value="1"/>
</dbReference>
<dbReference type="PANTHER" id="PTHR36705">
    <property type="entry name" value="CLAVATA3/ESR (CLE)-RELATED PROTEIN 20"/>
    <property type="match status" value="1"/>
</dbReference>
<evidence type="ECO:0000313" key="4">
    <source>
        <dbReference type="Proteomes" id="UP000789759"/>
    </source>
</evidence>
<comment type="caution">
    <text evidence="3">The sequence shown here is derived from an EMBL/GenBank/DDBJ whole genome shotgun (WGS) entry which is preliminary data.</text>
</comment>
<protein>
    <submittedName>
        <fullName evidence="3">22657_t:CDS:1</fullName>
    </submittedName>
</protein>
<dbReference type="OrthoDB" id="2385715at2759"/>
<feature type="transmembrane region" description="Helical" evidence="2">
    <location>
        <begin position="30"/>
        <end position="51"/>
    </location>
</feature>
<dbReference type="Proteomes" id="UP000789759">
    <property type="component" value="Unassembled WGS sequence"/>
</dbReference>
<accession>A0A9N9DNN7</accession>
<feature type="region of interest" description="Disordered" evidence="1">
    <location>
        <begin position="55"/>
        <end position="128"/>
    </location>
</feature>
<organism evidence="3 4">
    <name type="scientific">Cetraspora pellucida</name>
    <dbReference type="NCBI Taxonomy" id="1433469"/>
    <lineage>
        <taxon>Eukaryota</taxon>
        <taxon>Fungi</taxon>
        <taxon>Fungi incertae sedis</taxon>
        <taxon>Mucoromycota</taxon>
        <taxon>Glomeromycotina</taxon>
        <taxon>Glomeromycetes</taxon>
        <taxon>Diversisporales</taxon>
        <taxon>Gigasporaceae</taxon>
        <taxon>Cetraspora</taxon>
    </lineage>
</organism>
<reference evidence="3" key="1">
    <citation type="submission" date="2021-06" db="EMBL/GenBank/DDBJ databases">
        <authorList>
            <person name="Kallberg Y."/>
            <person name="Tangrot J."/>
            <person name="Rosling A."/>
        </authorList>
    </citation>
    <scope>NUCLEOTIDE SEQUENCE</scope>
    <source>
        <strain evidence="3">FL966</strain>
    </source>
</reference>
<evidence type="ECO:0000256" key="2">
    <source>
        <dbReference type="SAM" id="Phobius"/>
    </source>
</evidence>
<name>A0A9N9DNN7_9GLOM</name>
<keyword evidence="2" id="KW-0472">Membrane</keyword>
<feature type="compositionally biased region" description="Polar residues" evidence="1">
    <location>
        <begin position="114"/>
        <end position="128"/>
    </location>
</feature>
<evidence type="ECO:0000256" key="1">
    <source>
        <dbReference type="SAM" id="MobiDB-lite"/>
    </source>
</evidence>
<gene>
    <name evidence="3" type="ORF">CPELLU_LOCUS8953</name>
</gene>
<keyword evidence="2" id="KW-0812">Transmembrane</keyword>
<proteinExistence type="predicted"/>
<dbReference type="EMBL" id="CAJVQA010006597">
    <property type="protein sequence ID" value="CAG8643111.1"/>
    <property type="molecule type" value="Genomic_DNA"/>
</dbReference>